<reference evidence="2" key="1">
    <citation type="submission" date="2025-08" db="UniProtKB">
        <authorList>
            <consortium name="RefSeq"/>
        </authorList>
    </citation>
    <scope>IDENTIFICATION</scope>
    <source>
        <tissue evidence="2">Testes</tissue>
    </source>
</reference>
<dbReference type="GeneID" id="102810366"/>
<dbReference type="RefSeq" id="XP_006812691.1">
    <property type="nucleotide sequence ID" value="XM_006812628.1"/>
</dbReference>
<organism evidence="1 2">
    <name type="scientific">Saccoglossus kowalevskii</name>
    <name type="common">Acorn worm</name>
    <dbReference type="NCBI Taxonomy" id="10224"/>
    <lineage>
        <taxon>Eukaryota</taxon>
        <taxon>Metazoa</taxon>
        <taxon>Hemichordata</taxon>
        <taxon>Enteropneusta</taxon>
        <taxon>Harrimaniidae</taxon>
        <taxon>Saccoglossus</taxon>
    </lineage>
</organism>
<sequence length="164" mass="18969">MVIEIGHEQRVDCFVVDCRKDTVICITTATRQHTITLRLRLAVLATEVKTLMSERNISSLYVTLPTFARGMITILKEANVSNVVTREDLTDTSFPVEIPDKLRLDNYHTALLEQEICIKSDVFLWHMSTFSRMVHYARIVQGTETIKLSELLTWRYPDVALRRK</sequence>
<gene>
    <name evidence="2" type="primary">LOC102810366</name>
</gene>
<evidence type="ECO:0000313" key="1">
    <source>
        <dbReference type="Proteomes" id="UP000694865"/>
    </source>
</evidence>
<name>A0ABM0LY50_SACKO</name>
<dbReference type="CDD" id="cd11296">
    <property type="entry name" value="O-FucT_like"/>
    <property type="match status" value="1"/>
</dbReference>
<evidence type="ECO:0000313" key="2">
    <source>
        <dbReference type="RefSeq" id="XP_006812691.1"/>
    </source>
</evidence>
<proteinExistence type="predicted"/>
<accession>A0ABM0LY50</accession>
<keyword evidence="1" id="KW-1185">Reference proteome</keyword>
<protein>
    <submittedName>
        <fullName evidence="2">Uncharacterized protein LOC102810366</fullName>
    </submittedName>
</protein>
<dbReference type="Gene3D" id="3.40.50.11350">
    <property type="match status" value="1"/>
</dbReference>
<dbReference type="Proteomes" id="UP000694865">
    <property type="component" value="Unplaced"/>
</dbReference>